<dbReference type="GO" id="GO:0016567">
    <property type="term" value="P:protein ubiquitination"/>
    <property type="evidence" value="ECO:0007669"/>
    <property type="project" value="TreeGrafter"/>
</dbReference>
<dbReference type="GO" id="GO:0006511">
    <property type="term" value="P:ubiquitin-dependent protein catabolic process"/>
    <property type="evidence" value="ECO:0007669"/>
    <property type="project" value="TreeGrafter"/>
</dbReference>
<dbReference type="Pfam" id="PF25390">
    <property type="entry name" value="WD40_RLD"/>
    <property type="match status" value="1"/>
</dbReference>
<feature type="domain" description="HECT" evidence="8">
    <location>
        <begin position="722"/>
        <end position="1051"/>
    </location>
</feature>
<evidence type="ECO:0000256" key="2">
    <source>
        <dbReference type="ARBA" id="ARBA00022490"/>
    </source>
</evidence>
<dbReference type="PROSITE" id="PS50237">
    <property type="entry name" value="HECT"/>
    <property type="match status" value="1"/>
</dbReference>
<keyword evidence="3" id="KW-0808">Transferase</keyword>
<evidence type="ECO:0000256" key="3">
    <source>
        <dbReference type="ARBA" id="ARBA00022679"/>
    </source>
</evidence>
<dbReference type="Gene3D" id="2.130.10.30">
    <property type="entry name" value="Regulator of chromosome condensation 1/beta-lactamase-inhibitor protein II"/>
    <property type="match status" value="2"/>
</dbReference>
<dbReference type="InterPro" id="IPR000569">
    <property type="entry name" value="HECT_dom"/>
</dbReference>
<keyword evidence="4" id="KW-0677">Repeat</keyword>
<evidence type="ECO:0000256" key="6">
    <source>
        <dbReference type="PROSITE-ProRule" id="PRU00104"/>
    </source>
</evidence>
<feature type="repeat" description="RCC1" evidence="7">
    <location>
        <begin position="8"/>
        <end position="62"/>
    </location>
</feature>
<dbReference type="GO" id="GO:0005737">
    <property type="term" value="C:cytoplasm"/>
    <property type="evidence" value="ECO:0007669"/>
    <property type="project" value="UniProtKB-SubCell"/>
</dbReference>
<dbReference type="PROSITE" id="PS50012">
    <property type="entry name" value="RCC1_3"/>
    <property type="match status" value="7"/>
</dbReference>
<dbReference type="FunFam" id="3.30.2160.10:FF:000004">
    <property type="entry name" value="probable E3 ubiquitin-protein ligase HERC4 isoform X1"/>
    <property type="match status" value="1"/>
</dbReference>
<feature type="repeat" description="RCC1" evidence="7">
    <location>
        <begin position="112"/>
        <end position="163"/>
    </location>
</feature>
<dbReference type="Proteomes" id="UP000593567">
    <property type="component" value="Unassembled WGS sequence"/>
</dbReference>
<dbReference type="PANTHER" id="PTHR45622">
    <property type="entry name" value="UBIQUITIN-PROTEIN LIGASE E3A-RELATED"/>
    <property type="match status" value="1"/>
</dbReference>
<dbReference type="Pfam" id="PF00632">
    <property type="entry name" value="HECT"/>
    <property type="match status" value="1"/>
</dbReference>
<dbReference type="AlphaFoldDB" id="A0A7J7K2L4"/>
<gene>
    <name evidence="9" type="ORF">EB796_009271</name>
</gene>
<dbReference type="Gene3D" id="3.90.1750.10">
    <property type="entry name" value="Hect, E3 ligase catalytic domains"/>
    <property type="match status" value="1"/>
</dbReference>
<dbReference type="PROSITE" id="PS00626">
    <property type="entry name" value="RCC1_2"/>
    <property type="match status" value="2"/>
</dbReference>
<evidence type="ECO:0000313" key="10">
    <source>
        <dbReference type="Proteomes" id="UP000593567"/>
    </source>
</evidence>
<dbReference type="InterPro" id="IPR000408">
    <property type="entry name" value="Reg_chr_condens"/>
</dbReference>
<keyword evidence="5 6" id="KW-0833">Ubl conjugation pathway</keyword>
<sequence length="1051" mass="117416">MALDSVKTKSYGWGQCGNFQLGAVETDDDGCLLEPTHLEKFDEYILQDAAIGTKHSLFLSKFGLLSVGCNDCGQLGRVGNGSFPALVDGLAQTNIIAIAVGEHHSLALSSSGSLYSWGDNSHGQLGRPVKSQPHIPSCVEFPAKCQITRVACGANHCVALASNGAVYTWGSNHCGQLGHGTCNNKVPTPVDVASVRSLDFVNIYSGSYHSFALTSSGALFGWGQNSNGQLGIGNTDSQVFPVCCRALRQQNVRHVSCGQSHTAVLTQNGGVFTFGAGSHGQLGHNVAQDEVLPKKIQELMGSTVTQISCGRLHTLALVPSSGRVYSFGLGAYGQLGLSDTNKRCAPCNVPGSWWRSGFTGSSSNHCVKLIHAGADSSISYVEEKEYFPGPPIDQRVVISRQIRLNSDLISKVVNATDASDPVLGELIDQVFKTPSIWNGAFLKQDPDNGSSCSSTNHGIDLDLAREQLSRLSTCTSKAVFDKINDCVEVLIHRLHGKIPDVESLRVFLLLPFLPIFGEPTKFLAGLIDYCECFVRLDTVATRVMDKWFWKIDRRHFKHYLFTHKNVVKQILLTTPSVTHLEMFRNAMQLSLSVMHTLYQVNETEYEEHKLPCMDFYIPEITEKVDIRLDYINWFGRPRIKEDGQPVFAFCRYPFVFDALAKTILLHQDALIQMQQAIDEAHRRNIINIFSRPDIDPVHPCLVITISRDKIVQDTLASLQNQGSADLKKPLKVHFKGEEAVDEGGVKKEFFLLLLKEVLDLKYGMFQFYEESRLLWFNSGTFEDDMGMYYLIGLMCGLAIYNGTIIDLPFPLALYKKLLGKRINLDDMRELDPHLGKSLQQLLDYEDDDVEEVFALTFSISINLVDHVVSKDLIPNGSNIPVTNDNRVEYVQEYISYIFNHSVDRMFSSFDRGFHKVCGSQVLGFFHPLELQAMIIGNEDYDWNELEKNCVYKGEFSRHHPTIDYFWEVFHDLSHAQKKEFLRFLTGCDRIPIQGMKVLKIIIQPVKVSEEYLPVAHTCFNLLDLPVQYSSIEKLRAKLIAAIENAEGFGIV</sequence>
<name>A0A7J7K2L4_BUGNE</name>
<reference evidence="9" key="1">
    <citation type="submission" date="2020-06" db="EMBL/GenBank/DDBJ databases">
        <title>Draft genome of Bugula neritina, a colonial animal packing powerful symbionts and potential medicines.</title>
        <authorList>
            <person name="Rayko M."/>
        </authorList>
    </citation>
    <scope>NUCLEOTIDE SEQUENCE [LARGE SCALE GENOMIC DNA]</scope>
    <source>
        <strain evidence="9">Kwan_BN1</strain>
    </source>
</reference>
<protein>
    <submittedName>
        <fullName evidence="9">HERC4</fullName>
    </submittedName>
</protein>
<dbReference type="CDD" id="cd00078">
    <property type="entry name" value="HECTc"/>
    <property type="match status" value="1"/>
</dbReference>
<dbReference type="InterPro" id="IPR009091">
    <property type="entry name" value="RCC1/BLIP-II"/>
</dbReference>
<dbReference type="SUPFAM" id="SSF50985">
    <property type="entry name" value="RCC1/BLIP-II"/>
    <property type="match status" value="1"/>
</dbReference>
<dbReference type="InterPro" id="IPR058923">
    <property type="entry name" value="RCC1-like_dom"/>
</dbReference>
<dbReference type="OrthoDB" id="8068875at2759"/>
<dbReference type="Gene3D" id="3.30.2410.10">
    <property type="entry name" value="Hect, E3 ligase catalytic domain"/>
    <property type="match status" value="1"/>
</dbReference>
<evidence type="ECO:0000256" key="4">
    <source>
        <dbReference type="ARBA" id="ARBA00022737"/>
    </source>
</evidence>
<dbReference type="FunFam" id="3.30.2410.10:FF:000003">
    <property type="entry name" value="probable E3 ubiquitin-protein ligase HERC4 isoform X1"/>
    <property type="match status" value="1"/>
</dbReference>
<keyword evidence="10" id="KW-1185">Reference proteome</keyword>
<dbReference type="PRINTS" id="PR00633">
    <property type="entry name" value="RCCNDNSATION"/>
</dbReference>
<keyword evidence="2" id="KW-0963">Cytoplasm</keyword>
<dbReference type="SUPFAM" id="SSF56204">
    <property type="entry name" value="Hect, E3 ligase catalytic domain"/>
    <property type="match status" value="1"/>
</dbReference>
<evidence type="ECO:0000313" key="9">
    <source>
        <dbReference type="EMBL" id="KAF6032457.1"/>
    </source>
</evidence>
<dbReference type="PANTHER" id="PTHR45622:SF76">
    <property type="entry name" value="HECT AND RLD DOMAIN CONTAINING E3 UBIQUITIN LIGASE 4, ISOFORM C"/>
    <property type="match status" value="1"/>
</dbReference>
<organism evidence="9 10">
    <name type="scientific">Bugula neritina</name>
    <name type="common">Brown bryozoan</name>
    <name type="synonym">Sertularia neritina</name>
    <dbReference type="NCBI Taxonomy" id="10212"/>
    <lineage>
        <taxon>Eukaryota</taxon>
        <taxon>Metazoa</taxon>
        <taxon>Spiralia</taxon>
        <taxon>Lophotrochozoa</taxon>
        <taxon>Bryozoa</taxon>
        <taxon>Gymnolaemata</taxon>
        <taxon>Cheilostomatida</taxon>
        <taxon>Flustrina</taxon>
        <taxon>Buguloidea</taxon>
        <taxon>Bugulidae</taxon>
        <taxon>Bugula</taxon>
    </lineage>
</organism>
<feature type="repeat" description="RCC1" evidence="7">
    <location>
        <begin position="322"/>
        <end position="383"/>
    </location>
</feature>
<dbReference type="EMBL" id="VXIV02001507">
    <property type="protein sequence ID" value="KAF6032457.1"/>
    <property type="molecule type" value="Genomic_DNA"/>
</dbReference>
<dbReference type="InterPro" id="IPR035983">
    <property type="entry name" value="Hect_E3_ubiquitin_ligase"/>
</dbReference>
<feature type="repeat" description="RCC1" evidence="7">
    <location>
        <begin position="217"/>
        <end position="268"/>
    </location>
</feature>
<comment type="subcellular location">
    <subcellularLocation>
        <location evidence="1">Cytoplasm</location>
    </subcellularLocation>
</comment>
<dbReference type="Gene3D" id="3.30.2160.10">
    <property type="entry name" value="Hect, E3 ligase catalytic domain"/>
    <property type="match status" value="1"/>
</dbReference>
<feature type="active site" description="Glycyl thioester intermediate" evidence="6">
    <location>
        <position position="1018"/>
    </location>
</feature>
<proteinExistence type="predicted"/>
<dbReference type="SMART" id="SM00119">
    <property type="entry name" value="HECTc"/>
    <property type="match status" value="1"/>
</dbReference>
<evidence type="ECO:0000256" key="5">
    <source>
        <dbReference type="ARBA" id="ARBA00022786"/>
    </source>
</evidence>
<feature type="repeat" description="RCC1" evidence="7">
    <location>
        <begin position="164"/>
        <end position="216"/>
    </location>
</feature>
<evidence type="ECO:0000256" key="7">
    <source>
        <dbReference type="PROSITE-ProRule" id="PRU00235"/>
    </source>
</evidence>
<dbReference type="InterPro" id="IPR051709">
    <property type="entry name" value="Ub-ligase/GTPase-reg"/>
</dbReference>
<feature type="repeat" description="RCC1" evidence="7">
    <location>
        <begin position="62"/>
        <end position="111"/>
    </location>
</feature>
<comment type="caution">
    <text evidence="9">The sequence shown here is derived from an EMBL/GenBank/DDBJ whole genome shotgun (WGS) entry which is preliminary data.</text>
</comment>
<feature type="repeat" description="RCC1" evidence="7">
    <location>
        <begin position="269"/>
        <end position="320"/>
    </location>
</feature>
<accession>A0A7J7K2L4</accession>
<evidence type="ECO:0000256" key="1">
    <source>
        <dbReference type="ARBA" id="ARBA00004496"/>
    </source>
</evidence>
<evidence type="ECO:0000259" key="8">
    <source>
        <dbReference type="PROSITE" id="PS50237"/>
    </source>
</evidence>
<dbReference type="GO" id="GO:0061630">
    <property type="term" value="F:ubiquitin protein ligase activity"/>
    <property type="evidence" value="ECO:0007669"/>
    <property type="project" value="TreeGrafter"/>
</dbReference>